<organism evidence="10 11">
    <name type="scientific">Ostreococcus lucimarinus (strain CCE9901)</name>
    <dbReference type="NCBI Taxonomy" id="436017"/>
    <lineage>
        <taxon>Eukaryota</taxon>
        <taxon>Viridiplantae</taxon>
        <taxon>Chlorophyta</taxon>
        <taxon>Mamiellophyceae</taxon>
        <taxon>Mamiellales</taxon>
        <taxon>Bathycoccaceae</taxon>
        <taxon>Ostreococcus</taxon>
    </lineage>
</organism>
<dbReference type="GO" id="GO:0005634">
    <property type="term" value="C:nucleus"/>
    <property type="evidence" value="ECO:0007669"/>
    <property type="project" value="UniProtKB-SubCell"/>
</dbReference>
<dbReference type="PANTHER" id="PTHR23417:SF16">
    <property type="entry name" value="TRNA (GUANINE-N(7)-)-METHYLTRANSFERASE"/>
    <property type="match status" value="1"/>
</dbReference>
<accession>A4RX47</accession>
<evidence type="ECO:0000313" key="10">
    <source>
        <dbReference type="EMBL" id="ABO95988.1"/>
    </source>
</evidence>
<dbReference type="eggNOG" id="KOG3115">
    <property type="taxonomic scope" value="Eukaryota"/>
</dbReference>
<dbReference type="RefSeq" id="XP_001417695.1">
    <property type="nucleotide sequence ID" value="XM_001417658.1"/>
</dbReference>
<dbReference type="Proteomes" id="UP000001568">
    <property type="component" value="Chromosome 5"/>
</dbReference>
<feature type="binding site" evidence="9">
    <location>
        <begin position="151"/>
        <end position="152"/>
    </location>
    <ligand>
        <name>S-adenosyl-L-methionine</name>
        <dbReference type="ChEBI" id="CHEBI:59789"/>
    </ligand>
</feature>
<feature type="binding site" evidence="9">
    <location>
        <begin position="118"/>
        <end position="119"/>
    </location>
    <ligand>
        <name>S-adenosyl-L-methionine</name>
        <dbReference type="ChEBI" id="CHEBI:59789"/>
    </ligand>
</feature>
<dbReference type="OrthoDB" id="47276at2759"/>
<proteinExistence type="inferred from homology"/>
<dbReference type="AlphaFoldDB" id="A4RX47"/>
<evidence type="ECO:0000256" key="8">
    <source>
        <dbReference type="ARBA" id="ARBA00023242"/>
    </source>
</evidence>
<dbReference type="GeneID" id="5002043"/>
<dbReference type="CDD" id="cd02440">
    <property type="entry name" value="AdoMet_MTases"/>
    <property type="match status" value="1"/>
</dbReference>
<keyword evidence="6 9" id="KW-0819">tRNA processing</keyword>
<keyword evidence="3 9" id="KW-0489">Methyltransferase</keyword>
<dbReference type="Gramene" id="ABO95988">
    <property type="protein sequence ID" value="ABO95988"/>
    <property type="gene ID" value="OSTLU_31566"/>
</dbReference>
<comment type="subcellular location">
    <subcellularLocation>
        <location evidence="9">Nucleus</location>
    </subcellularLocation>
</comment>
<feature type="binding site" evidence="9">
    <location>
        <position position="95"/>
    </location>
    <ligand>
        <name>S-adenosyl-L-methionine</name>
        <dbReference type="ChEBI" id="CHEBI:59789"/>
    </ligand>
</feature>
<dbReference type="PANTHER" id="PTHR23417">
    <property type="entry name" value="3-DEOXY-D-MANNO-OCTULOSONIC-ACID TRANSFERASE/TRNA GUANINE-N 7 - -METHYLTRANSFERASE"/>
    <property type="match status" value="1"/>
</dbReference>
<comment type="catalytic activity">
    <reaction evidence="1 9">
        <text>guanosine(46) in tRNA + S-adenosyl-L-methionine = N(7)-methylguanosine(46) in tRNA + S-adenosyl-L-homocysteine</text>
        <dbReference type="Rhea" id="RHEA:42708"/>
        <dbReference type="Rhea" id="RHEA-COMP:10188"/>
        <dbReference type="Rhea" id="RHEA-COMP:10189"/>
        <dbReference type="ChEBI" id="CHEBI:57856"/>
        <dbReference type="ChEBI" id="CHEBI:59789"/>
        <dbReference type="ChEBI" id="CHEBI:74269"/>
        <dbReference type="ChEBI" id="CHEBI:74480"/>
        <dbReference type="EC" id="2.1.1.33"/>
    </reaction>
</comment>
<dbReference type="UniPathway" id="UPA00989"/>
<dbReference type="GO" id="GO:0000049">
    <property type="term" value="F:tRNA binding"/>
    <property type="evidence" value="ECO:0007669"/>
    <property type="project" value="UniProtKB-UniRule"/>
</dbReference>
<dbReference type="NCBIfam" id="TIGR00091">
    <property type="entry name" value="tRNA (guanosine(46)-N7)-methyltransferase TrmB"/>
    <property type="match status" value="1"/>
</dbReference>
<name>A4RX47_OSTLU</name>
<sequence>MATPASTVAGTRVVKIGDASLEVPSFVSASNVGTSAPRKKHFRQRAHCNPLNDGYYYAPVGPWEIDWREHYEEFFAKRDGDGDAGSLKIRFADVGCGFGGMLVRLAEVFPEKLMLGMEIRDKVSEYVRERCAALRKDHPGKYWNISCVRANAMKNLPQYFEKGQLEKLFFLFPDPHFKAANHRRRIVTTTLLAEYAYVLAEGGILYTITDVEELGKWMSDHMSAHPMFERVPEAELTKDPVVPLLYTGTEEGQKVERNSGSTFLNVFRRVANPNH</sequence>
<evidence type="ECO:0000256" key="7">
    <source>
        <dbReference type="ARBA" id="ARBA00022884"/>
    </source>
</evidence>
<dbReference type="Gene3D" id="3.40.50.150">
    <property type="entry name" value="Vaccinia Virus protein VP39"/>
    <property type="match status" value="1"/>
</dbReference>
<dbReference type="InterPro" id="IPR003358">
    <property type="entry name" value="tRNA_(Gua-N-7)_MeTrfase_Trmb"/>
</dbReference>
<dbReference type="GO" id="GO:0043527">
    <property type="term" value="C:tRNA methyltransferase complex"/>
    <property type="evidence" value="ECO:0007669"/>
    <property type="project" value="TreeGrafter"/>
</dbReference>
<evidence type="ECO:0000256" key="2">
    <source>
        <dbReference type="ARBA" id="ARBA00022555"/>
    </source>
</evidence>
<evidence type="ECO:0000313" key="11">
    <source>
        <dbReference type="Proteomes" id="UP000001568"/>
    </source>
</evidence>
<dbReference type="OMA" id="LPNYFAK"/>
<feature type="binding site" evidence="9">
    <location>
        <begin position="249"/>
        <end position="251"/>
    </location>
    <ligand>
        <name>S-adenosyl-L-methionine</name>
        <dbReference type="ChEBI" id="CHEBI:59789"/>
    </ligand>
</feature>
<evidence type="ECO:0000256" key="3">
    <source>
        <dbReference type="ARBA" id="ARBA00022603"/>
    </source>
</evidence>
<dbReference type="GO" id="GO:0008176">
    <property type="term" value="F:tRNA (guanine(46)-N7)-methyltransferase activity"/>
    <property type="evidence" value="ECO:0007669"/>
    <property type="project" value="UniProtKB-UniRule"/>
</dbReference>
<evidence type="ECO:0000256" key="4">
    <source>
        <dbReference type="ARBA" id="ARBA00022679"/>
    </source>
</evidence>
<dbReference type="EC" id="2.1.1.33" evidence="9"/>
<dbReference type="PROSITE" id="PS51625">
    <property type="entry name" value="SAM_MT_TRMB"/>
    <property type="match status" value="1"/>
</dbReference>
<keyword evidence="7 9" id="KW-0694">RNA-binding</keyword>
<evidence type="ECO:0000256" key="6">
    <source>
        <dbReference type="ARBA" id="ARBA00022694"/>
    </source>
</evidence>
<keyword evidence="5 9" id="KW-0949">S-adenosyl-L-methionine</keyword>
<gene>
    <name evidence="10" type="ORF">OSTLU_31566</name>
</gene>
<dbReference type="HAMAP" id="MF_03055">
    <property type="entry name" value="tRNA_methyltr_TrmB_euk"/>
    <property type="match status" value="1"/>
</dbReference>
<dbReference type="InterPro" id="IPR025763">
    <property type="entry name" value="Trm8_euk"/>
</dbReference>
<keyword evidence="4 9" id="KW-0808">Transferase</keyword>
<dbReference type="KEGG" id="olu:OSTLU_31566"/>
<evidence type="ECO:0000256" key="1">
    <source>
        <dbReference type="ARBA" id="ARBA00000142"/>
    </source>
</evidence>
<dbReference type="EMBL" id="CP000585">
    <property type="protein sequence ID" value="ABO95988.1"/>
    <property type="molecule type" value="Genomic_DNA"/>
</dbReference>
<dbReference type="InterPro" id="IPR029063">
    <property type="entry name" value="SAM-dependent_MTases_sf"/>
</dbReference>
<keyword evidence="8 9" id="KW-0539">Nucleus</keyword>
<reference evidence="10 11" key="1">
    <citation type="journal article" date="2007" name="Proc. Natl. Acad. Sci. U.S.A.">
        <title>The tiny eukaryote Ostreococcus provides genomic insights into the paradox of plankton speciation.</title>
        <authorList>
            <person name="Palenik B."/>
            <person name="Grimwood J."/>
            <person name="Aerts A."/>
            <person name="Rouze P."/>
            <person name="Salamov A."/>
            <person name="Putnam N."/>
            <person name="Dupont C."/>
            <person name="Jorgensen R."/>
            <person name="Derelle E."/>
            <person name="Rombauts S."/>
            <person name="Zhou K."/>
            <person name="Otillar R."/>
            <person name="Merchant S.S."/>
            <person name="Podell S."/>
            <person name="Gaasterland T."/>
            <person name="Napoli C."/>
            <person name="Gendler K."/>
            <person name="Manuell A."/>
            <person name="Tai V."/>
            <person name="Vallon O."/>
            <person name="Piganeau G."/>
            <person name="Jancek S."/>
            <person name="Heijde M."/>
            <person name="Jabbari K."/>
            <person name="Bowler C."/>
            <person name="Lohr M."/>
            <person name="Robbens S."/>
            <person name="Werner G."/>
            <person name="Dubchak I."/>
            <person name="Pazour G.J."/>
            <person name="Ren Q."/>
            <person name="Paulsen I."/>
            <person name="Delwiche C."/>
            <person name="Schmutz J."/>
            <person name="Rokhsar D."/>
            <person name="Van de Peer Y."/>
            <person name="Moreau H."/>
            <person name="Grigoriev I.V."/>
        </authorList>
    </citation>
    <scope>NUCLEOTIDE SEQUENCE [LARGE SCALE GENOMIC DNA]</scope>
    <source>
        <strain evidence="10 11">CCE9901</strain>
    </source>
</reference>
<dbReference type="SUPFAM" id="SSF53335">
    <property type="entry name" value="S-adenosyl-L-methionine-dependent methyltransferases"/>
    <property type="match status" value="1"/>
</dbReference>
<feature type="binding site" evidence="9">
    <location>
        <position position="171"/>
    </location>
    <ligand>
        <name>S-adenosyl-L-methionine</name>
        <dbReference type="ChEBI" id="CHEBI:59789"/>
    </ligand>
</feature>
<dbReference type="STRING" id="436017.A4RX47"/>
<evidence type="ECO:0000256" key="5">
    <source>
        <dbReference type="ARBA" id="ARBA00022691"/>
    </source>
</evidence>
<comment type="similarity">
    <text evidence="9">Belongs to the class I-like SAM-binding methyltransferase superfamily. TrmB family.</text>
</comment>
<comment type="pathway">
    <text evidence="9">tRNA modification; N(7)-methylguanine-tRNA biosynthesis.</text>
</comment>
<evidence type="ECO:0000256" key="9">
    <source>
        <dbReference type="HAMAP-Rule" id="MF_03055"/>
    </source>
</evidence>
<keyword evidence="11" id="KW-1185">Reference proteome</keyword>
<feature type="active site" evidence="9">
    <location>
        <position position="174"/>
    </location>
</feature>
<dbReference type="Pfam" id="PF02390">
    <property type="entry name" value="Methyltransf_4"/>
    <property type="match status" value="1"/>
</dbReference>
<keyword evidence="2 9" id="KW-0820">tRNA-binding</keyword>
<dbReference type="HOGENOM" id="CLU_050910_3_1_1"/>
<comment type="function">
    <text evidence="9">Catalyzes the formation of N(7)-methylguanine at position 46 (m7G46) in tRNA.</text>
</comment>
<protein>
    <recommendedName>
        <fullName evidence="9">tRNA (guanine-N(7)-)-methyltransferase</fullName>
        <ecNumber evidence="9">2.1.1.33</ecNumber>
    </recommendedName>
    <alternativeName>
        <fullName evidence="9">tRNA (guanine(46)-N(7))-methyltransferase</fullName>
    </alternativeName>
    <alternativeName>
        <fullName evidence="9">tRNA(m7G46)-methyltransferase</fullName>
    </alternativeName>
</protein>